<name>G0LJA1_HALWC</name>
<evidence type="ECO:0000313" key="4">
    <source>
        <dbReference type="Proteomes" id="UP000007954"/>
    </source>
</evidence>
<reference evidence="3 4" key="1">
    <citation type="journal article" date="2011" name="PLoS ONE">
        <title>Haloquadratum walsbyi: limited diversity in a global pond.</title>
        <authorList>
            <person name="Dyall-Smith M."/>
            <person name="Pfeiffer F."/>
            <person name="Klee K."/>
            <person name="Palm P."/>
            <person name="Gross K."/>
            <person name="Schuster S.C."/>
            <person name="Rampp M."/>
            <person name="Oesterhelt D."/>
        </authorList>
    </citation>
    <scope>NUCLEOTIDE SEQUENCE [LARGE SCALE GENOMIC DNA]</scope>
    <source>
        <strain evidence="4">DSM 16854 / JCM 12705 / C23</strain>
    </source>
</reference>
<dbReference type="Proteomes" id="UP000007954">
    <property type="component" value="Chromosome"/>
</dbReference>
<proteinExistence type="predicted"/>
<organism evidence="3 4">
    <name type="scientific">Haloquadratum walsbyi (strain DSM 16854 / JCM 12705 / C23)</name>
    <dbReference type="NCBI Taxonomy" id="768065"/>
    <lineage>
        <taxon>Archaea</taxon>
        <taxon>Methanobacteriati</taxon>
        <taxon>Methanobacteriota</taxon>
        <taxon>Stenosarchaea group</taxon>
        <taxon>Halobacteria</taxon>
        <taxon>Halobacteriales</taxon>
        <taxon>Haloferacaceae</taxon>
        <taxon>Haloquadratum</taxon>
    </lineage>
</organism>
<dbReference type="HOGENOM" id="CLU_116129_0_0_2"/>
<feature type="compositionally biased region" description="Basic and acidic residues" evidence="1">
    <location>
        <begin position="1"/>
        <end position="27"/>
    </location>
</feature>
<dbReference type="InterPro" id="IPR021683">
    <property type="entry name" value="DUF3267"/>
</dbReference>
<dbReference type="AlphaFoldDB" id="G0LJA1"/>
<evidence type="ECO:0000256" key="2">
    <source>
        <dbReference type="SAM" id="Phobius"/>
    </source>
</evidence>
<dbReference type="Pfam" id="PF11667">
    <property type="entry name" value="DUF3267"/>
    <property type="match status" value="1"/>
</dbReference>
<dbReference type="KEGG" id="hwc:Hqrw_2858"/>
<keyword evidence="2" id="KW-0812">Transmembrane</keyword>
<keyword evidence="2" id="KW-1133">Transmembrane helix</keyword>
<feature type="transmembrane region" description="Helical" evidence="2">
    <location>
        <begin position="143"/>
        <end position="164"/>
    </location>
</feature>
<evidence type="ECO:0000313" key="3">
    <source>
        <dbReference type="EMBL" id="CCC40669.1"/>
    </source>
</evidence>
<dbReference type="EMBL" id="FR746099">
    <property type="protein sequence ID" value="CCC40669.1"/>
    <property type="molecule type" value="Genomic_DNA"/>
</dbReference>
<feature type="compositionally biased region" description="Polar residues" evidence="1">
    <location>
        <begin position="33"/>
        <end position="47"/>
    </location>
</feature>
<dbReference type="OrthoDB" id="385448at2157"/>
<feature type="region of interest" description="Disordered" evidence="1">
    <location>
        <begin position="1"/>
        <end position="47"/>
    </location>
</feature>
<feature type="transmembrane region" description="Helical" evidence="2">
    <location>
        <begin position="113"/>
        <end position="137"/>
    </location>
</feature>
<gene>
    <name evidence="3" type="ordered locus">Hqrw_2858</name>
</gene>
<protein>
    <submittedName>
        <fullName evidence="3">Uncharacterized protein</fullName>
    </submittedName>
</protein>
<sequence length="204" mass="21914">MTKNDSRSDTDHTRSEEHDLDLTENIHDGSGLKPTSESQMKNQVDSNENSRTWWQTIARVIVAPIVLPHELAHAAIAVLFGLDPVIRILPQWSGTTIPLGQFNAEIDTSTSTWVIQAVAVAPLVVYLTVASLVGIFISINATIILPVILLLSFSASLSAGDIAIISNPVEARQAGAFVVQGSTWENITIITTPITTGVVAILLI</sequence>
<keyword evidence="2" id="KW-0472">Membrane</keyword>
<evidence type="ECO:0000256" key="1">
    <source>
        <dbReference type="SAM" id="MobiDB-lite"/>
    </source>
</evidence>
<accession>G0LJA1</accession>